<evidence type="ECO:0000313" key="2">
    <source>
        <dbReference type="Proteomes" id="UP000298030"/>
    </source>
</evidence>
<reference evidence="1 2" key="1">
    <citation type="journal article" date="2019" name="Nat. Ecol. Evol.">
        <title>Megaphylogeny resolves global patterns of mushroom evolution.</title>
        <authorList>
            <person name="Varga T."/>
            <person name="Krizsan K."/>
            <person name="Foldi C."/>
            <person name="Dima B."/>
            <person name="Sanchez-Garcia M."/>
            <person name="Sanchez-Ramirez S."/>
            <person name="Szollosi G.J."/>
            <person name="Szarkandi J.G."/>
            <person name="Papp V."/>
            <person name="Albert L."/>
            <person name="Andreopoulos W."/>
            <person name="Angelini C."/>
            <person name="Antonin V."/>
            <person name="Barry K.W."/>
            <person name="Bougher N.L."/>
            <person name="Buchanan P."/>
            <person name="Buyck B."/>
            <person name="Bense V."/>
            <person name="Catcheside P."/>
            <person name="Chovatia M."/>
            <person name="Cooper J."/>
            <person name="Damon W."/>
            <person name="Desjardin D."/>
            <person name="Finy P."/>
            <person name="Geml J."/>
            <person name="Haridas S."/>
            <person name="Hughes K."/>
            <person name="Justo A."/>
            <person name="Karasinski D."/>
            <person name="Kautmanova I."/>
            <person name="Kiss B."/>
            <person name="Kocsube S."/>
            <person name="Kotiranta H."/>
            <person name="LaButti K.M."/>
            <person name="Lechner B.E."/>
            <person name="Liimatainen K."/>
            <person name="Lipzen A."/>
            <person name="Lukacs Z."/>
            <person name="Mihaltcheva S."/>
            <person name="Morgado L.N."/>
            <person name="Niskanen T."/>
            <person name="Noordeloos M.E."/>
            <person name="Ohm R.A."/>
            <person name="Ortiz-Santana B."/>
            <person name="Ovrebo C."/>
            <person name="Racz N."/>
            <person name="Riley R."/>
            <person name="Savchenko A."/>
            <person name="Shiryaev A."/>
            <person name="Soop K."/>
            <person name="Spirin V."/>
            <person name="Szebenyi C."/>
            <person name="Tomsovsky M."/>
            <person name="Tulloss R.E."/>
            <person name="Uehling J."/>
            <person name="Grigoriev I.V."/>
            <person name="Vagvolgyi C."/>
            <person name="Papp T."/>
            <person name="Martin F.M."/>
            <person name="Miettinen O."/>
            <person name="Hibbett D.S."/>
            <person name="Nagy L.G."/>
        </authorList>
    </citation>
    <scope>NUCLEOTIDE SEQUENCE [LARGE SCALE GENOMIC DNA]</scope>
    <source>
        <strain evidence="1 2">FP101781</strain>
    </source>
</reference>
<dbReference type="EMBL" id="QPFP01000012">
    <property type="protein sequence ID" value="TEB33590.1"/>
    <property type="molecule type" value="Genomic_DNA"/>
</dbReference>
<evidence type="ECO:0000313" key="1">
    <source>
        <dbReference type="EMBL" id="TEB33590.1"/>
    </source>
</evidence>
<comment type="caution">
    <text evidence="1">The sequence shown here is derived from an EMBL/GenBank/DDBJ whole genome shotgun (WGS) entry which is preliminary data.</text>
</comment>
<dbReference type="AlphaFoldDB" id="A0A4Y7THC4"/>
<organism evidence="1 2">
    <name type="scientific">Coprinellus micaceus</name>
    <name type="common">Glistening ink-cap mushroom</name>
    <name type="synonym">Coprinus micaceus</name>
    <dbReference type="NCBI Taxonomy" id="71717"/>
    <lineage>
        <taxon>Eukaryota</taxon>
        <taxon>Fungi</taxon>
        <taxon>Dikarya</taxon>
        <taxon>Basidiomycota</taxon>
        <taxon>Agaricomycotina</taxon>
        <taxon>Agaricomycetes</taxon>
        <taxon>Agaricomycetidae</taxon>
        <taxon>Agaricales</taxon>
        <taxon>Agaricineae</taxon>
        <taxon>Psathyrellaceae</taxon>
        <taxon>Coprinellus</taxon>
    </lineage>
</organism>
<name>A0A4Y7THC4_COPMI</name>
<accession>A0A4Y7THC4</accession>
<gene>
    <name evidence="1" type="ORF">FA13DRAFT_161829</name>
</gene>
<protein>
    <submittedName>
        <fullName evidence="1">Uncharacterized protein</fullName>
    </submittedName>
</protein>
<sequence length="98" mass="11235">MERVRAFTLPGRSIVVVPKHRMGREKMRERRRDSCSIERNMKGRIQRRFPLSTYPFFALPSRANAPSSPGSSRNVSWEVGPIRSFMLTTSRGLLDAKA</sequence>
<dbReference type="Proteomes" id="UP000298030">
    <property type="component" value="Unassembled WGS sequence"/>
</dbReference>
<keyword evidence="2" id="KW-1185">Reference proteome</keyword>
<proteinExistence type="predicted"/>